<dbReference type="SUPFAM" id="SSF52540">
    <property type="entry name" value="P-loop containing nucleoside triphosphate hydrolases"/>
    <property type="match status" value="1"/>
</dbReference>
<dbReference type="Gene3D" id="3.40.50.300">
    <property type="entry name" value="P-loop containing nucleotide triphosphate hydrolases"/>
    <property type="match status" value="1"/>
</dbReference>
<dbReference type="OrthoDB" id="6143625at2759"/>
<dbReference type="EMBL" id="PZQS01000011">
    <property type="protein sequence ID" value="PVD21545.1"/>
    <property type="molecule type" value="Genomic_DNA"/>
</dbReference>
<feature type="region of interest" description="Disordered" evidence="1">
    <location>
        <begin position="1"/>
        <end position="26"/>
    </location>
</feature>
<reference evidence="2 3" key="1">
    <citation type="submission" date="2018-04" db="EMBL/GenBank/DDBJ databases">
        <title>The genome of golden apple snail Pomacea canaliculata provides insight into stress tolerance and invasive adaptation.</title>
        <authorList>
            <person name="Liu C."/>
            <person name="Liu B."/>
            <person name="Ren Y."/>
            <person name="Zhang Y."/>
            <person name="Wang H."/>
            <person name="Li S."/>
            <person name="Jiang F."/>
            <person name="Yin L."/>
            <person name="Zhang G."/>
            <person name="Qian W."/>
            <person name="Fan W."/>
        </authorList>
    </citation>
    <scope>NUCLEOTIDE SEQUENCE [LARGE SCALE GENOMIC DNA]</scope>
    <source>
        <strain evidence="2">SZHN2017</strain>
        <tissue evidence="2">Muscle</tissue>
    </source>
</reference>
<evidence type="ECO:0000313" key="3">
    <source>
        <dbReference type="Proteomes" id="UP000245119"/>
    </source>
</evidence>
<proteinExistence type="predicted"/>
<keyword evidence="3" id="KW-1185">Reference proteome</keyword>
<accession>A0A2T7NK54</accession>
<dbReference type="InterPro" id="IPR027417">
    <property type="entry name" value="P-loop_NTPase"/>
</dbReference>
<dbReference type="AlphaFoldDB" id="A0A2T7NK54"/>
<organism evidence="2 3">
    <name type="scientific">Pomacea canaliculata</name>
    <name type="common">Golden apple snail</name>
    <dbReference type="NCBI Taxonomy" id="400727"/>
    <lineage>
        <taxon>Eukaryota</taxon>
        <taxon>Metazoa</taxon>
        <taxon>Spiralia</taxon>
        <taxon>Lophotrochozoa</taxon>
        <taxon>Mollusca</taxon>
        <taxon>Gastropoda</taxon>
        <taxon>Caenogastropoda</taxon>
        <taxon>Architaenioglossa</taxon>
        <taxon>Ampullarioidea</taxon>
        <taxon>Ampullariidae</taxon>
        <taxon>Pomacea</taxon>
    </lineage>
</organism>
<name>A0A2T7NK54_POMCA</name>
<comment type="caution">
    <text evidence="2">The sequence shown here is derived from an EMBL/GenBank/DDBJ whole genome shotgun (WGS) entry which is preliminary data.</text>
</comment>
<gene>
    <name evidence="2" type="ORF">C0Q70_17343</name>
</gene>
<protein>
    <submittedName>
        <fullName evidence="2">Uncharacterized protein</fullName>
    </submittedName>
</protein>
<sequence length="802" mass="90633">MNDKTPVRRPGPSISPRPHSAGHTQPDERVKEVCRCLQENENLNCVAGAVLLWRQGSRQEVVRRARAAAVPRYRHSGHHSPSLLPVQREVQGGCWRLSDQELLNDDLERRGDVTMFTMAEVHADNILAWLRHDREVCQLSTEKEMLQLAVTLALCAVLVKSVDPERSNDEIKKSINKAIKQLRENQRIFGEIVDNSLISRSVVKVVALPHIQHEQLLNLNVPQEDIVYLCKDHLLRFDTEVPEAELDVNSFRTWWQELPRGPVESQCLQEIVGKYVGLLSTPVSIKVGNKTHLVRHHKDSIREIEHRFQMKILTKEQEQALHKFKDKGRVYLKGPGGSGKTLLLITMAKDFLSSRDNHVIVVNMNRGAEGLCIGKYVFEQIKVQVKDHSRRIHQICIDTGHDDYKERFIEDVEKKLPNKTDMKKVLFIADEVHVPTFWLDILGTFQNVFKGASLWCAGFFSEKPETFEELCLEVVMRCPLAVQHLLYSVDWKEDRRSCYAAGVSWKTEVLLNGPLPLCIRHKDHQTGGTVIDCEQCARELAQVLKELTPDSVRIPAIAGASKSTRPVSAPVGKGQDLCQPFSTSVALLVNIPLKMYRDFDDSRQFKDISEPRYKKYLEKIGHCLFVQELRRNDIKVSLDAELGSKDLGTLVHKEDILTTWVYSFIALECGVVIFLPGDVHEPSLPPAAPAANLESQLGASSGIREVRDIPAPGVNPMVCCRSEVGEAVSCSDKNPRLEETSEICQRRGRVGGGDVREGGDRGVCLPELHWRRDDIERYSDWDKTNIVLAGSRCLSQLILLVP</sequence>
<dbReference type="Proteomes" id="UP000245119">
    <property type="component" value="Linkage Group LG11"/>
</dbReference>
<evidence type="ECO:0000313" key="2">
    <source>
        <dbReference type="EMBL" id="PVD21545.1"/>
    </source>
</evidence>
<evidence type="ECO:0000256" key="1">
    <source>
        <dbReference type="SAM" id="MobiDB-lite"/>
    </source>
</evidence>